<dbReference type="SMART" id="SM00213">
    <property type="entry name" value="UBQ"/>
    <property type="match status" value="1"/>
</dbReference>
<sequence>MQVIIKDMDNKKFFLNNVKESDKISVIKAMIELNRGITCKDSYRLYYQGYNLDDDRTIADYRIENHSVINLVLRFTGC</sequence>
<dbReference type="Gene3D" id="3.10.20.90">
    <property type="entry name" value="Phosphatidylinositol 3-kinase Catalytic Subunit, Chain A, domain 1"/>
    <property type="match status" value="1"/>
</dbReference>
<dbReference type="PROSITE" id="PS50053">
    <property type="entry name" value="UBIQUITIN_2"/>
    <property type="match status" value="1"/>
</dbReference>
<dbReference type="PRINTS" id="PR00348">
    <property type="entry name" value="UBIQUITIN"/>
</dbReference>
<dbReference type="Proteomes" id="UP000605970">
    <property type="component" value="Unassembled WGS sequence"/>
</dbReference>
<evidence type="ECO:0000313" key="2">
    <source>
        <dbReference type="EMBL" id="KAF7627148.1"/>
    </source>
</evidence>
<dbReference type="InterPro" id="IPR019956">
    <property type="entry name" value="Ubiquitin_dom"/>
</dbReference>
<gene>
    <name evidence="2" type="ORF">Mgra_00009577</name>
</gene>
<organism evidence="2 3">
    <name type="scientific">Meloidogyne graminicola</name>
    <dbReference type="NCBI Taxonomy" id="189291"/>
    <lineage>
        <taxon>Eukaryota</taxon>
        <taxon>Metazoa</taxon>
        <taxon>Ecdysozoa</taxon>
        <taxon>Nematoda</taxon>
        <taxon>Chromadorea</taxon>
        <taxon>Rhabditida</taxon>
        <taxon>Tylenchina</taxon>
        <taxon>Tylenchomorpha</taxon>
        <taxon>Tylenchoidea</taxon>
        <taxon>Meloidogynidae</taxon>
        <taxon>Meloidogyninae</taxon>
        <taxon>Meloidogyne</taxon>
    </lineage>
</organism>
<evidence type="ECO:0000259" key="1">
    <source>
        <dbReference type="PROSITE" id="PS50053"/>
    </source>
</evidence>
<dbReference type="InterPro" id="IPR000626">
    <property type="entry name" value="Ubiquitin-like_dom"/>
</dbReference>
<comment type="caution">
    <text evidence="2">The sequence shown here is derived from an EMBL/GenBank/DDBJ whole genome shotgun (WGS) entry which is preliminary data.</text>
</comment>
<feature type="domain" description="Ubiquitin-like" evidence="1">
    <location>
        <begin position="1"/>
        <end position="78"/>
    </location>
</feature>
<reference evidence="2" key="1">
    <citation type="journal article" date="2020" name="Ecol. Evol.">
        <title>Genome structure and content of the rice root-knot nematode (Meloidogyne graminicola).</title>
        <authorList>
            <person name="Phan N.T."/>
            <person name="Danchin E.G.J."/>
            <person name="Klopp C."/>
            <person name="Perfus-Barbeoch L."/>
            <person name="Kozlowski D.K."/>
            <person name="Koutsovoulos G.D."/>
            <person name="Lopez-Roques C."/>
            <person name="Bouchez O."/>
            <person name="Zahm M."/>
            <person name="Besnard G."/>
            <person name="Bellafiore S."/>
        </authorList>
    </citation>
    <scope>NUCLEOTIDE SEQUENCE</scope>
    <source>
        <strain evidence="2">VN-18</strain>
    </source>
</reference>
<proteinExistence type="predicted"/>
<dbReference type="OrthoDB" id="428577at2759"/>
<keyword evidence="3" id="KW-1185">Reference proteome</keyword>
<dbReference type="SUPFAM" id="SSF54236">
    <property type="entry name" value="Ubiquitin-like"/>
    <property type="match status" value="1"/>
</dbReference>
<accession>A0A8S9ZBT8</accession>
<evidence type="ECO:0000313" key="3">
    <source>
        <dbReference type="Proteomes" id="UP000605970"/>
    </source>
</evidence>
<dbReference type="InterPro" id="IPR050158">
    <property type="entry name" value="Ubiquitin_ubiquitin-like"/>
</dbReference>
<dbReference type="EMBL" id="JABEBT010000165">
    <property type="protein sequence ID" value="KAF7627148.1"/>
    <property type="molecule type" value="Genomic_DNA"/>
</dbReference>
<dbReference type="AlphaFoldDB" id="A0A8S9ZBT8"/>
<dbReference type="PANTHER" id="PTHR10666">
    <property type="entry name" value="UBIQUITIN"/>
    <property type="match status" value="1"/>
</dbReference>
<dbReference type="InterPro" id="IPR029071">
    <property type="entry name" value="Ubiquitin-like_domsf"/>
</dbReference>
<name>A0A8S9ZBT8_9BILA</name>
<protein>
    <submittedName>
        <fullName evidence="2">Ubiquitin-like domain-containing protein</fullName>
    </submittedName>
</protein>
<dbReference type="Pfam" id="PF00240">
    <property type="entry name" value="ubiquitin"/>
    <property type="match status" value="1"/>
</dbReference>